<protein>
    <submittedName>
        <fullName evidence="1">Uncharacterized protein</fullName>
    </submittedName>
</protein>
<dbReference type="AlphaFoldDB" id="A0A0F9F5J5"/>
<evidence type="ECO:0000313" key="1">
    <source>
        <dbReference type="EMBL" id="KKL52515.1"/>
    </source>
</evidence>
<organism evidence="1">
    <name type="scientific">marine sediment metagenome</name>
    <dbReference type="NCBI Taxonomy" id="412755"/>
    <lineage>
        <taxon>unclassified sequences</taxon>
        <taxon>metagenomes</taxon>
        <taxon>ecological metagenomes</taxon>
    </lineage>
</organism>
<comment type="caution">
    <text evidence="1">The sequence shown here is derived from an EMBL/GenBank/DDBJ whole genome shotgun (WGS) entry which is preliminary data.</text>
</comment>
<reference evidence="1" key="1">
    <citation type="journal article" date="2015" name="Nature">
        <title>Complex archaea that bridge the gap between prokaryotes and eukaryotes.</title>
        <authorList>
            <person name="Spang A."/>
            <person name="Saw J.H."/>
            <person name="Jorgensen S.L."/>
            <person name="Zaremba-Niedzwiedzka K."/>
            <person name="Martijn J."/>
            <person name="Lind A.E."/>
            <person name="van Eijk R."/>
            <person name="Schleper C."/>
            <person name="Guy L."/>
            <person name="Ettema T.J."/>
        </authorList>
    </citation>
    <scope>NUCLEOTIDE SEQUENCE</scope>
</reference>
<dbReference type="EMBL" id="LAZR01031864">
    <property type="protein sequence ID" value="KKL52515.1"/>
    <property type="molecule type" value="Genomic_DNA"/>
</dbReference>
<sequence>MLAMLVNKFPEVMGIIKRKLMIYVAEAERRYNYSAGSFWYRFMRPNDPELGGTDKVYTATFSNTAEENILATAATITVPVSNAYVSFGWYNDADYGVGGYLRVTKQGVEKSLIHARVPYQSKNPKYLYIDFDSVIVGWQQEILDFIAYNEFGADQINMCFPFMFRIASKSALNLE</sequence>
<gene>
    <name evidence="1" type="ORF">LCGC14_2284710</name>
</gene>
<proteinExistence type="predicted"/>
<name>A0A0F9F5J5_9ZZZZ</name>
<accession>A0A0F9F5J5</accession>